<accession>A0ACA9PDP3</accession>
<evidence type="ECO:0000313" key="1">
    <source>
        <dbReference type="EMBL" id="CAG8704710.1"/>
    </source>
</evidence>
<reference evidence="1" key="1">
    <citation type="submission" date="2021-06" db="EMBL/GenBank/DDBJ databases">
        <authorList>
            <person name="Kallberg Y."/>
            <person name="Tangrot J."/>
            <person name="Rosling A."/>
        </authorList>
    </citation>
    <scope>NUCLEOTIDE SEQUENCE</scope>
    <source>
        <strain evidence="1">28 12/20/2015</strain>
    </source>
</reference>
<comment type="caution">
    <text evidence="1">The sequence shown here is derived from an EMBL/GenBank/DDBJ whole genome shotgun (WGS) entry which is preliminary data.</text>
</comment>
<keyword evidence="2" id="KW-1185">Reference proteome</keyword>
<dbReference type="Proteomes" id="UP000789366">
    <property type="component" value="Unassembled WGS sequence"/>
</dbReference>
<sequence length="141" mass="16579">TKASIGKIDAFPITIGRKTITSCAIVSEARNYAVIIENDWMKKARARLDWEECELMIQKPKYDEESEDYTMDEESELKSSEDEEYKEKSLINKTYLYWKFEEIGNEPVTCEICLKKGHGGEECIFQKNLEIATFMWKKKRK</sequence>
<proteinExistence type="predicted"/>
<dbReference type="EMBL" id="CAJVPW010024360">
    <property type="protein sequence ID" value="CAG8704710.1"/>
    <property type="molecule type" value="Genomic_DNA"/>
</dbReference>
<name>A0ACA9PDP3_9GLOM</name>
<protein>
    <submittedName>
        <fullName evidence="1">10349_t:CDS:1</fullName>
    </submittedName>
</protein>
<evidence type="ECO:0000313" key="2">
    <source>
        <dbReference type="Proteomes" id="UP000789366"/>
    </source>
</evidence>
<organism evidence="1 2">
    <name type="scientific">Cetraspora pellucida</name>
    <dbReference type="NCBI Taxonomy" id="1433469"/>
    <lineage>
        <taxon>Eukaryota</taxon>
        <taxon>Fungi</taxon>
        <taxon>Fungi incertae sedis</taxon>
        <taxon>Mucoromycota</taxon>
        <taxon>Glomeromycotina</taxon>
        <taxon>Glomeromycetes</taxon>
        <taxon>Diversisporales</taxon>
        <taxon>Gigasporaceae</taxon>
        <taxon>Cetraspora</taxon>
    </lineage>
</organism>
<feature type="non-terminal residue" evidence="1">
    <location>
        <position position="1"/>
    </location>
</feature>
<gene>
    <name evidence="1" type="ORF">SPELUC_LOCUS11459</name>
</gene>